<dbReference type="OrthoDB" id="2688488at2759"/>
<organism evidence="1 2">
    <name type="scientific">Pisolithus tinctorius Marx 270</name>
    <dbReference type="NCBI Taxonomy" id="870435"/>
    <lineage>
        <taxon>Eukaryota</taxon>
        <taxon>Fungi</taxon>
        <taxon>Dikarya</taxon>
        <taxon>Basidiomycota</taxon>
        <taxon>Agaricomycotina</taxon>
        <taxon>Agaricomycetes</taxon>
        <taxon>Agaricomycetidae</taxon>
        <taxon>Boletales</taxon>
        <taxon>Sclerodermatineae</taxon>
        <taxon>Pisolithaceae</taxon>
        <taxon>Pisolithus</taxon>
    </lineage>
</organism>
<accession>A0A0C3NUK0</accession>
<dbReference type="InParanoid" id="A0A0C3NUK0"/>
<keyword evidence="2" id="KW-1185">Reference proteome</keyword>
<reference evidence="1 2" key="1">
    <citation type="submission" date="2014-04" db="EMBL/GenBank/DDBJ databases">
        <authorList>
            <consortium name="DOE Joint Genome Institute"/>
            <person name="Kuo A."/>
            <person name="Kohler A."/>
            <person name="Costa M.D."/>
            <person name="Nagy L.G."/>
            <person name="Floudas D."/>
            <person name="Copeland A."/>
            <person name="Barry K.W."/>
            <person name="Cichocki N."/>
            <person name="Veneault-Fourrey C."/>
            <person name="LaButti K."/>
            <person name="Lindquist E.A."/>
            <person name="Lipzen A."/>
            <person name="Lundell T."/>
            <person name="Morin E."/>
            <person name="Murat C."/>
            <person name="Sun H."/>
            <person name="Tunlid A."/>
            <person name="Henrissat B."/>
            <person name="Grigoriev I.V."/>
            <person name="Hibbett D.S."/>
            <person name="Martin F."/>
            <person name="Nordberg H.P."/>
            <person name="Cantor M.N."/>
            <person name="Hua S.X."/>
        </authorList>
    </citation>
    <scope>NUCLEOTIDE SEQUENCE [LARGE SCALE GENOMIC DNA]</scope>
    <source>
        <strain evidence="1 2">Marx 270</strain>
    </source>
</reference>
<sequence>MMNVLHKAFISQYRGKAADAFGEYLARNDKKFCDRTARGPLKYYGKFSSIVQGCGTGKSRQLFELRTKGVLILYTNIRPSDDITGFLARDDVPAAVLVESDDVDYGAMIGATYSLRLFSMSSVNMRPLG</sequence>
<dbReference type="HOGENOM" id="CLU_1949711_0_0_1"/>
<evidence type="ECO:0000313" key="1">
    <source>
        <dbReference type="EMBL" id="KIN98873.1"/>
    </source>
</evidence>
<gene>
    <name evidence="1" type="ORF">M404DRAFT_966584</name>
</gene>
<dbReference type="EMBL" id="KN832011">
    <property type="protein sequence ID" value="KIN98873.1"/>
    <property type="molecule type" value="Genomic_DNA"/>
</dbReference>
<proteinExistence type="predicted"/>
<evidence type="ECO:0000313" key="2">
    <source>
        <dbReference type="Proteomes" id="UP000054217"/>
    </source>
</evidence>
<protein>
    <submittedName>
        <fullName evidence="1">Uncharacterized protein</fullName>
    </submittedName>
</protein>
<dbReference type="STRING" id="870435.A0A0C3NUK0"/>
<name>A0A0C3NUK0_PISTI</name>
<dbReference type="Proteomes" id="UP000054217">
    <property type="component" value="Unassembled WGS sequence"/>
</dbReference>
<dbReference type="AlphaFoldDB" id="A0A0C3NUK0"/>
<reference evidence="2" key="2">
    <citation type="submission" date="2015-01" db="EMBL/GenBank/DDBJ databases">
        <title>Evolutionary Origins and Diversification of the Mycorrhizal Mutualists.</title>
        <authorList>
            <consortium name="DOE Joint Genome Institute"/>
            <consortium name="Mycorrhizal Genomics Consortium"/>
            <person name="Kohler A."/>
            <person name="Kuo A."/>
            <person name="Nagy L.G."/>
            <person name="Floudas D."/>
            <person name="Copeland A."/>
            <person name="Barry K.W."/>
            <person name="Cichocki N."/>
            <person name="Veneault-Fourrey C."/>
            <person name="LaButti K."/>
            <person name="Lindquist E.A."/>
            <person name="Lipzen A."/>
            <person name="Lundell T."/>
            <person name="Morin E."/>
            <person name="Murat C."/>
            <person name="Riley R."/>
            <person name="Ohm R."/>
            <person name="Sun H."/>
            <person name="Tunlid A."/>
            <person name="Henrissat B."/>
            <person name="Grigoriev I.V."/>
            <person name="Hibbett D.S."/>
            <person name="Martin F."/>
        </authorList>
    </citation>
    <scope>NUCLEOTIDE SEQUENCE [LARGE SCALE GENOMIC DNA]</scope>
    <source>
        <strain evidence="2">Marx 270</strain>
    </source>
</reference>